<feature type="domain" description="RNA polymerase III subunit RPC82-related helix-turn-helix" evidence="8">
    <location>
        <begin position="11"/>
        <end position="67"/>
    </location>
</feature>
<feature type="domain" description="DNA-directed RNA polymerase III subunit RPC3 winged-helix" evidence="9">
    <location>
        <begin position="384"/>
        <end position="459"/>
    </location>
</feature>
<evidence type="ECO:0000313" key="10">
    <source>
        <dbReference type="EMBL" id="RXK38119.1"/>
    </source>
</evidence>
<evidence type="ECO:0000259" key="7">
    <source>
        <dbReference type="Pfam" id="PF05645"/>
    </source>
</evidence>
<evidence type="ECO:0000256" key="3">
    <source>
        <dbReference type="ARBA" id="ARBA00023163"/>
    </source>
</evidence>
<dbReference type="InterPro" id="IPR055207">
    <property type="entry name" value="POLR3C_WHD"/>
</dbReference>
<evidence type="ECO:0000256" key="2">
    <source>
        <dbReference type="ARBA" id="ARBA00022478"/>
    </source>
</evidence>
<dbReference type="OrthoDB" id="272392at2759"/>
<dbReference type="InParanoid" id="A0A4Q1BK43"/>
<dbReference type="GO" id="GO:0005666">
    <property type="term" value="C:RNA polymerase III complex"/>
    <property type="evidence" value="ECO:0007669"/>
    <property type="project" value="UniProtKB-UniRule"/>
</dbReference>
<dbReference type="STRING" id="5217.A0A4Q1BK43"/>
<comment type="function">
    <text evidence="5 6">DNA-dependent RNA polymerase catalyzes the transcription of DNA into RNA using the four ribonucleoside triphosphates as substrates. Specific core component of RNA polymerase III which synthesizes small RNAs, such as 5S rRNA and tRNAs.</text>
</comment>
<keyword evidence="4 6" id="KW-0539">Nucleus</keyword>
<proteinExistence type="inferred from homology"/>
<dbReference type="VEuPathDB" id="FungiDB:TREMEDRAFT_74583"/>
<dbReference type="InterPro" id="IPR039748">
    <property type="entry name" value="RPC3"/>
</dbReference>
<name>A0A4Q1BK43_TREME</name>
<organism evidence="10 11">
    <name type="scientific">Tremella mesenterica</name>
    <name type="common">Jelly fungus</name>
    <dbReference type="NCBI Taxonomy" id="5217"/>
    <lineage>
        <taxon>Eukaryota</taxon>
        <taxon>Fungi</taxon>
        <taxon>Dikarya</taxon>
        <taxon>Basidiomycota</taxon>
        <taxon>Agaricomycotina</taxon>
        <taxon>Tremellomycetes</taxon>
        <taxon>Tremellales</taxon>
        <taxon>Tremellaceae</taxon>
        <taxon>Tremella</taxon>
    </lineage>
</organism>
<keyword evidence="11" id="KW-1185">Reference proteome</keyword>
<dbReference type="Pfam" id="PF08221">
    <property type="entry name" value="HTH_9"/>
    <property type="match status" value="1"/>
</dbReference>
<keyword evidence="3 6" id="KW-0804">Transcription</keyword>
<dbReference type="AlphaFoldDB" id="A0A4Q1BK43"/>
<gene>
    <name evidence="10" type="ORF">M231_04580</name>
</gene>
<accession>A0A4Q1BK43</accession>
<dbReference type="InterPro" id="IPR036388">
    <property type="entry name" value="WH-like_DNA-bd_sf"/>
</dbReference>
<dbReference type="PANTHER" id="PTHR12949:SF0">
    <property type="entry name" value="DNA-DIRECTED RNA POLYMERASE III SUBUNIT RPC3"/>
    <property type="match status" value="1"/>
</dbReference>
<protein>
    <recommendedName>
        <fullName evidence="6">DNA-directed RNA polymerase III subunit RPC3</fullName>
        <shortName evidence="6">RNA polymerase III subunit C3</shortName>
    </recommendedName>
</protein>
<dbReference type="FunCoup" id="A0A4Q1BK43">
    <property type="interactions" value="665"/>
</dbReference>
<reference evidence="10 11" key="1">
    <citation type="submission" date="2016-06" db="EMBL/GenBank/DDBJ databases">
        <title>Evolution of pathogenesis and genome organization in the Tremellales.</title>
        <authorList>
            <person name="Cuomo C."/>
            <person name="Litvintseva A."/>
            <person name="Heitman J."/>
            <person name="Chen Y."/>
            <person name="Sun S."/>
            <person name="Springer D."/>
            <person name="Dromer F."/>
            <person name="Young S."/>
            <person name="Zeng Q."/>
            <person name="Chapman S."/>
            <person name="Gujja S."/>
            <person name="Saif S."/>
            <person name="Birren B."/>
        </authorList>
    </citation>
    <scope>NUCLEOTIDE SEQUENCE [LARGE SCALE GENOMIC DNA]</scope>
    <source>
        <strain evidence="10 11">ATCC 28783</strain>
    </source>
</reference>
<evidence type="ECO:0000256" key="4">
    <source>
        <dbReference type="ARBA" id="ARBA00023242"/>
    </source>
</evidence>
<comment type="subunit">
    <text evidence="6">Component of the RNA polymerase III (Pol III) complex consisting of 17 subunits.</text>
</comment>
<comment type="similarity">
    <text evidence="6">Belongs to the RNA polymerase beta chain family.</text>
</comment>
<evidence type="ECO:0000259" key="8">
    <source>
        <dbReference type="Pfam" id="PF08221"/>
    </source>
</evidence>
<evidence type="ECO:0000313" key="11">
    <source>
        <dbReference type="Proteomes" id="UP000289152"/>
    </source>
</evidence>
<dbReference type="InterPro" id="IPR008806">
    <property type="entry name" value="RNA_pol_III_Rpc82_C"/>
</dbReference>
<dbReference type="GO" id="GO:0003697">
    <property type="term" value="F:single-stranded DNA binding"/>
    <property type="evidence" value="ECO:0007669"/>
    <property type="project" value="UniProtKB-UniRule"/>
</dbReference>
<sequence length="549" mass="60704">MSASSKEAVRLCQHLVRQAFGTVVSRIASTLMNRGRLTCPTLARLSALSRSTTMAALLILMQHHLVQSSGEPPDSDKEEAYEFNMDECLLRLRWGRILAMTLDKLGPSATEVIRSLMLYGRLAKDEIIHACGGGHGASNIMAIEEATLLLVRHHFIQPTHPEMGIIRADAEERRFLAHRRRLYSTKGLAYTTANDLANARSQAGWEESERRAALVSSNNIIVLPEPHPMKKRKLVEPELSLCPNIALRINYDRYGVLIRDELIVRAVRDRLNVGAAEVMRAVLTSCLNDESALADPRTLVHVSANDVIDKIPEQACPFIFAGMAGSSKSSLADVVKQYLRVLSGEDQVASGGSFLSTEGTSLNPMYKVELEGICSKLRAALMNELVVQKLGDEGARVLAVVVTANKVSETTVRDCAMIPLRSARFYLSELQKLSLVETQEMPRVMGKGAMSKDAHLWSIDLARAYTYILSSVYKTLGNIELRKQTEVDRKKVVLAKEAKAGAAGRERLQLKDQQDLAELDDTLKKLTLAEGRSEEVVLILRDLPGWPGR</sequence>
<comment type="caution">
    <text evidence="10">The sequence shown here is derived from an EMBL/GenBank/DDBJ whole genome shotgun (WGS) entry which is preliminary data.</text>
</comment>
<evidence type="ECO:0000256" key="5">
    <source>
        <dbReference type="ARBA" id="ARBA00025127"/>
    </source>
</evidence>
<dbReference type="GO" id="GO:0006351">
    <property type="term" value="P:DNA-templated transcription"/>
    <property type="evidence" value="ECO:0007669"/>
    <property type="project" value="InterPro"/>
</dbReference>
<dbReference type="Pfam" id="PF05645">
    <property type="entry name" value="RNA_pol_Rpc82"/>
    <property type="match status" value="1"/>
</dbReference>
<dbReference type="Pfam" id="PF22536">
    <property type="entry name" value="WHD_POLR3C"/>
    <property type="match status" value="1"/>
</dbReference>
<feature type="domain" description="RNA polymerase III Rpc82 C -terminal" evidence="7">
    <location>
        <begin position="150"/>
        <end position="314"/>
    </location>
</feature>
<dbReference type="EMBL" id="SDIL01000053">
    <property type="protein sequence ID" value="RXK38119.1"/>
    <property type="molecule type" value="Genomic_DNA"/>
</dbReference>
<dbReference type="InterPro" id="IPR013197">
    <property type="entry name" value="RNA_pol_III_RPC82-rel_HTH"/>
</dbReference>
<keyword evidence="2 6" id="KW-0240">DNA-directed RNA polymerase</keyword>
<evidence type="ECO:0000259" key="9">
    <source>
        <dbReference type="Pfam" id="PF22536"/>
    </source>
</evidence>
<dbReference type="Gene3D" id="1.10.10.10">
    <property type="entry name" value="Winged helix-like DNA-binding domain superfamily/Winged helix DNA-binding domain"/>
    <property type="match status" value="3"/>
</dbReference>
<comment type="subcellular location">
    <subcellularLocation>
        <location evidence="1 6">Nucleus</location>
    </subcellularLocation>
</comment>
<dbReference type="Proteomes" id="UP000289152">
    <property type="component" value="Unassembled WGS sequence"/>
</dbReference>
<evidence type="ECO:0000256" key="1">
    <source>
        <dbReference type="ARBA" id="ARBA00004123"/>
    </source>
</evidence>
<evidence type="ECO:0000256" key="6">
    <source>
        <dbReference type="RuleBase" id="RU367076"/>
    </source>
</evidence>
<dbReference type="PANTHER" id="PTHR12949">
    <property type="entry name" value="RNA POLYMERASE III DNA DIRECTED -RELATED"/>
    <property type="match status" value="1"/>
</dbReference>